<evidence type="ECO:0000256" key="1">
    <source>
        <dbReference type="SAM" id="MobiDB-lite"/>
    </source>
</evidence>
<evidence type="ECO:0000313" key="3">
    <source>
        <dbReference type="Proteomes" id="UP000289220"/>
    </source>
</evidence>
<feature type="region of interest" description="Disordered" evidence="1">
    <location>
        <begin position="355"/>
        <end position="376"/>
    </location>
</feature>
<dbReference type="RefSeq" id="WP_230307657.1">
    <property type="nucleotide sequence ID" value="NZ_UXHF01000047.1"/>
</dbReference>
<sequence>MGQNHQRQARGFGHARRQGQIAGNIQPVLGRVVDGAHGADLFGGDGRIGLGQAVGHAAIKIDQLILTRLARVGEDDDQAQIIVPGHQSRGLVLEGPLNGPPPPRRLGFQKLVPDAVFLGAGAADQQTGLRMMHQQVGMVFERKAGPFAGVHIDLEQDVRSLGIRFLLGQVRPVGADDNRAGRAAHAVEGGGVHRGVDRPGLVEAAPLVGQSQRPAAGAFHIAGHGDHLAVAVQHIVVSLAIHRGHGAAAPCSQVDAVQIDLVGRDIDPAHEQGLAVLRGADRSRTVKHGQHVRRAIQHLDQLLLLQIQHLAEEQFRPRHAQHGDAPRLRGDDQNPVLADPAQVAHLDVADVGGEQMLAGRHPGDGDGPRLAHDGDAGDQVAAGRQFDIFDGRRRAIGLKRRGSRAPGRALPLALGPGPRIPCANQSRDRKCERLRP</sequence>
<feature type="compositionally biased region" description="Basic and acidic residues" evidence="1">
    <location>
        <begin position="426"/>
        <end position="436"/>
    </location>
</feature>
<dbReference type="EMBL" id="UXHF01000047">
    <property type="protein sequence ID" value="VDC50760.1"/>
    <property type="molecule type" value="Genomic_DNA"/>
</dbReference>
<accession>A0A7Z9C656</accession>
<organism evidence="2 3">
    <name type="scientific">Brevundimonas mediterranea</name>
    <dbReference type="NCBI Taxonomy" id="74329"/>
    <lineage>
        <taxon>Bacteria</taxon>
        <taxon>Pseudomonadati</taxon>
        <taxon>Pseudomonadota</taxon>
        <taxon>Alphaproteobacteria</taxon>
        <taxon>Caulobacterales</taxon>
        <taxon>Caulobacteraceae</taxon>
        <taxon>Brevundimonas</taxon>
    </lineage>
</organism>
<dbReference type="AlphaFoldDB" id="A0A7Z9C656"/>
<name>A0A7Z9C656_9CAUL</name>
<feature type="region of interest" description="Disordered" evidence="1">
    <location>
        <begin position="416"/>
        <end position="436"/>
    </location>
</feature>
<reference evidence="2 3" key="1">
    <citation type="submission" date="2018-11" db="EMBL/GenBank/DDBJ databases">
        <authorList>
            <person name="Peiro R."/>
            <person name="Begona"/>
            <person name="Cbmso G."/>
            <person name="Lopez M."/>
            <person name="Gonzalez S."/>
            <person name="Sacristan E."/>
            <person name="Castillo E."/>
        </authorList>
    </citation>
    <scope>NUCLEOTIDE SEQUENCE [LARGE SCALE GENOMIC DNA]</scope>
    <source>
        <strain evidence="2">Brev_genome</strain>
    </source>
</reference>
<dbReference type="Proteomes" id="UP000289220">
    <property type="component" value="Unassembled WGS sequence"/>
</dbReference>
<keyword evidence="3" id="KW-1185">Reference proteome</keyword>
<evidence type="ECO:0000313" key="2">
    <source>
        <dbReference type="EMBL" id="VDC50760.1"/>
    </source>
</evidence>
<comment type="caution">
    <text evidence="2">The sequence shown here is derived from an EMBL/GenBank/DDBJ whole genome shotgun (WGS) entry which is preliminary data.</text>
</comment>
<feature type="compositionally biased region" description="Basic and acidic residues" evidence="1">
    <location>
        <begin position="361"/>
        <end position="375"/>
    </location>
</feature>
<protein>
    <submittedName>
        <fullName evidence="2">Uncharacterized protein</fullName>
    </submittedName>
</protein>
<proteinExistence type="predicted"/>
<gene>
    <name evidence="2" type="ORF">BREV_BREV_02249</name>
</gene>